<reference evidence="1" key="1">
    <citation type="submission" date="2021-02" db="EMBL/GenBank/DDBJ databases">
        <authorList>
            <person name="Nowell W R."/>
        </authorList>
    </citation>
    <scope>NUCLEOTIDE SEQUENCE</scope>
</reference>
<dbReference type="Proteomes" id="UP000663823">
    <property type="component" value="Unassembled WGS sequence"/>
</dbReference>
<proteinExistence type="predicted"/>
<comment type="caution">
    <text evidence="1">The sequence shown here is derived from an EMBL/GenBank/DDBJ whole genome shotgun (WGS) entry which is preliminary data.</text>
</comment>
<sequence length="45" mass="5312">MILDKLITLTIEEDDMYPSIQAKTWLHVGQVSDLLDIVLDYFMKR</sequence>
<accession>A0A820CF33</accession>
<evidence type="ECO:0000313" key="1">
    <source>
        <dbReference type="EMBL" id="CAF4206237.1"/>
    </source>
</evidence>
<organism evidence="1 2">
    <name type="scientific">Rotaria sordida</name>
    <dbReference type="NCBI Taxonomy" id="392033"/>
    <lineage>
        <taxon>Eukaryota</taxon>
        <taxon>Metazoa</taxon>
        <taxon>Spiralia</taxon>
        <taxon>Gnathifera</taxon>
        <taxon>Rotifera</taxon>
        <taxon>Eurotatoria</taxon>
        <taxon>Bdelloidea</taxon>
        <taxon>Philodinida</taxon>
        <taxon>Philodinidae</taxon>
        <taxon>Rotaria</taxon>
    </lineage>
</organism>
<gene>
    <name evidence="1" type="ORF">OTI717_LOCUS38782</name>
</gene>
<dbReference type="AlphaFoldDB" id="A0A820CF33"/>
<dbReference type="EMBL" id="CAJOAX010022332">
    <property type="protein sequence ID" value="CAF4206237.1"/>
    <property type="molecule type" value="Genomic_DNA"/>
</dbReference>
<feature type="non-terminal residue" evidence="1">
    <location>
        <position position="45"/>
    </location>
</feature>
<protein>
    <submittedName>
        <fullName evidence="1">Uncharacterized protein</fullName>
    </submittedName>
</protein>
<evidence type="ECO:0000313" key="2">
    <source>
        <dbReference type="Proteomes" id="UP000663823"/>
    </source>
</evidence>
<name>A0A820CF33_9BILA</name>